<dbReference type="InterPro" id="IPR010028">
    <property type="entry name" value="Acid_phosphatase_pln"/>
</dbReference>
<comment type="caution">
    <text evidence="5">The sequence shown here is derived from an EMBL/GenBank/DDBJ whole genome shotgun (WGS) entry which is preliminary data.</text>
</comment>
<dbReference type="PANTHER" id="PTHR31284">
    <property type="entry name" value="ACID PHOSPHATASE-LIKE PROTEIN"/>
    <property type="match status" value="1"/>
</dbReference>
<dbReference type="InterPro" id="IPR023214">
    <property type="entry name" value="HAD_sf"/>
</dbReference>
<evidence type="ECO:0008006" key="7">
    <source>
        <dbReference type="Google" id="ProtNLM"/>
    </source>
</evidence>
<evidence type="ECO:0000313" key="6">
    <source>
        <dbReference type="Proteomes" id="UP001443914"/>
    </source>
</evidence>
<dbReference type="InterPro" id="IPR014403">
    <property type="entry name" value="APS1/VSP"/>
</dbReference>
<keyword evidence="2" id="KW-0325">Glycoprotein</keyword>
<evidence type="ECO:0000313" key="5">
    <source>
        <dbReference type="EMBL" id="KAK9724419.1"/>
    </source>
</evidence>
<dbReference type="SUPFAM" id="SSF56784">
    <property type="entry name" value="HAD-like"/>
    <property type="match status" value="1"/>
</dbReference>
<dbReference type="Pfam" id="PF03767">
    <property type="entry name" value="Acid_phosphat_B"/>
    <property type="match status" value="1"/>
</dbReference>
<dbReference type="AlphaFoldDB" id="A0AAW1KWB2"/>
<evidence type="ECO:0000256" key="4">
    <source>
        <dbReference type="SAM" id="SignalP"/>
    </source>
</evidence>
<reference evidence="5" key="1">
    <citation type="submission" date="2024-03" db="EMBL/GenBank/DDBJ databases">
        <title>WGS assembly of Saponaria officinalis var. Norfolk2.</title>
        <authorList>
            <person name="Jenkins J."/>
            <person name="Shu S."/>
            <person name="Grimwood J."/>
            <person name="Barry K."/>
            <person name="Goodstein D."/>
            <person name="Schmutz J."/>
            <person name="Leebens-Mack J."/>
            <person name="Osbourn A."/>
        </authorList>
    </citation>
    <scope>NUCLEOTIDE SEQUENCE [LARGE SCALE GENOMIC DNA]</scope>
    <source>
        <strain evidence="5">JIC</strain>
    </source>
</reference>
<gene>
    <name evidence="5" type="ORF">RND81_05G070600</name>
</gene>
<feature type="chain" id="PRO_5043475087" description="Acid phosphatase" evidence="4">
    <location>
        <begin position="20"/>
        <end position="266"/>
    </location>
</feature>
<evidence type="ECO:0000256" key="2">
    <source>
        <dbReference type="ARBA" id="ARBA00023180"/>
    </source>
</evidence>
<protein>
    <recommendedName>
        <fullName evidence="7">Acid phosphatase</fullName>
    </recommendedName>
</protein>
<dbReference type="PANTHER" id="PTHR31284:SF7">
    <property type="entry name" value="ACID PHOSPHATASE-LIKE PROTEIN"/>
    <property type="match status" value="1"/>
</dbReference>
<sequence length="266" mass="30417">MKSLLIFALISLFFYLTNCSHDSSNNPQFPRPLILEYTDGVIQNNNDDEVNLQCTSWRFGVEANNLNPWKTIPEMCGDYVKNYILGKGYKVDLESVSNETLVFAKSFHVGDDGKDIWVFDIDETLISNLPYYVDHGFGLEVFDSVVFDKWVEKGIAPAIETSLRLYEEVLSLGFKVFLLTGRSERHRDITVQNLMNAGFNNWDKLILRDANDHGKTATTYKSEKRDEMVKEGYRIVGNSGDQWSDLLGSSMSIRSFKLPNPMYFIA</sequence>
<proteinExistence type="inferred from homology"/>
<dbReference type="EMBL" id="JBDFQZ010000005">
    <property type="protein sequence ID" value="KAK9724419.1"/>
    <property type="molecule type" value="Genomic_DNA"/>
</dbReference>
<dbReference type="Proteomes" id="UP001443914">
    <property type="component" value="Unassembled WGS sequence"/>
</dbReference>
<dbReference type="NCBIfam" id="TIGR01675">
    <property type="entry name" value="plant-AP"/>
    <property type="match status" value="1"/>
</dbReference>
<dbReference type="Gene3D" id="3.40.50.1000">
    <property type="entry name" value="HAD superfamily/HAD-like"/>
    <property type="match status" value="1"/>
</dbReference>
<evidence type="ECO:0000256" key="3">
    <source>
        <dbReference type="PIRNR" id="PIRNR002674"/>
    </source>
</evidence>
<dbReference type="PIRSF" id="PIRSF002674">
    <property type="entry name" value="VSP"/>
    <property type="match status" value="1"/>
</dbReference>
<name>A0AAW1KWB2_SAPOF</name>
<dbReference type="InterPro" id="IPR036412">
    <property type="entry name" value="HAD-like_sf"/>
</dbReference>
<evidence type="ECO:0000256" key="1">
    <source>
        <dbReference type="ARBA" id="ARBA00022729"/>
    </source>
</evidence>
<dbReference type="InterPro" id="IPR005519">
    <property type="entry name" value="Acid_phosphat_B-like"/>
</dbReference>
<keyword evidence="1 4" id="KW-0732">Signal</keyword>
<keyword evidence="6" id="KW-1185">Reference proteome</keyword>
<dbReference type="GO" id="GO:0003993">
    <property type="term" value="F:acid phosphatase activity"/>
    <property type="evidence" value="ECO:0007669"/>
    <property type="project" value="InterPro"/>
</dbReference>
<dbReference type="CDD" id="cd07535">
    <property type="entry name" value="HAD_VSP"/>
    <property type="match status" value="1"/>
</dbReference>
<accession>A0AAW1KWB2</accession>
<organism evidence="5 6">
    <name type="scientific">Saponaria officinalis</name>
    <name type="common">Common soapwort</name>
    <name type="synonym">Lychnis saponaria</name>
    <dbReference type="NCBI Taxonomy" id="3572"/>
    <lineage>
        <taxon>Eukaryota</taxon>
        <taxon>Viridiplantae</taxon>
        <taxon>Streptophyta</taxon>
        <taxon>Embryophyta</taxon>
        <taxon>Tracheophyta</taxon>
        <taxon>Spermatophyta</taxon>
        <taxon>Magnoliopsida</taxon>
        <taxon>eudicotyledons</taxon>
        <taxon>Gunneridae</taxon>
        <taxon>Pentapetalae</taxon>
        <taxon>Caryophyllales</taxon>
        <taxon>Caryophyllaceae</taxon>
        <taxon>Caryophylleae</taxon>
        <taxon>Saponaria</taxon>
    </lineage>
</organism>
<feature type="signal peptide" evidence="4">
    <location>
        <begin position="1"/>
        <end position="19"/>
    </location>
</feature>
<comment type="similarity">
    <text evidence="3">Belongs to the APS1/VSP family.</text>
</comment>